<keyword evidence="3" id="KW-0812">Transmembrane</keyword>
<keyword evidence="3" id="KW-0472">Membrane</keyword>
<organism evidence="5 6">
    <name type="scientific">Blastopirellula marina</name>
    <dbReference type="NCBI Taxonomy" id="124"/>
    <lineage>
        <taxon>Bacteria</taxon>
        <taxon>Pseudomonadati</taxon>
        <taxon>Planctomycetota</taxon>
        <taxon>Planctomycetia</taxon>
        <taxon>Pirellulales</taxon>
        <taxon>Pirellulaceae</taxon>
        <taxon>Blastopirellula</taxon>
    </lineage>
</organism>
<dbReference type="Gene3D" id="3.40.50.720">
    <property type="entry name" value="NAD(P)-binding Rossmann-like Domain"/>
    <property type="match status" value="1"/>
</dbReference>
<feature type="transmembrane region" description="Helical" evidence="3">
    <location>
        <begin position="143"/>
        <end position="173"/>
    </location>
</feature>
<gene>
    <name evidence="5" type="ORF">C5Y98_03490</name>
</gene>
<feature type="coiled-coil region" evidence="1">
    <location>
        <begin position="552"/>
        <end position="583"/>
    </location>
</feature>
<dbReference type="AlphaFoldDB" id="A0A2S8G9D9"/>
<evidence type="ECO:0000259" key="4">
    <source>
        <dbReference type="Pfam" id="PF02254"/>
    </source>
</evidence>
<comment type="caution">
    <text evidence="5">The sequence shown here is derived from an EMBL/GenBank/DDBJ whole genome shotgun (WGS) entry which is preliminary data.</text>
</comment>
<dbReference type="InterPro" id="IPR003148">
    <property type="entry name" value="RCK_N"/>
</dbReference>
<dbReference type="Gene3D" id="6.20.350.10">
    <property type="match status" value="1"/>
</dbReference>
<dbReference type="GO" id="GO:0006813">
    <property type="term" value="P:potassium ion transport"/>
    <property type="evidence" value="ECO:0007669"/>
    <property type="project" value="InterPro"/>
</dbReference>
<feature type="domain" description="RCK N-terminal" evidence="4">
    <location>
        <begin position="192"/>
        <end position="263"/>
    </location>
</feature>
<name>A0A2S8G9D9_9BACT</name>
<accession>A0A2S8G9D9</accession>
<dbReference type="InterPro" id="IPR050721">
    <property type="entry name" value="Trk_Ktr_HKT_K-transport"/>
</dbReference>
<evidence type="ECO:0000256" key="3">
    <source>
        <dbReference type="SAM" id="Phobius"/>
    </source>
</evidence>
<proteinExistence type="predicted"/>
<reference evidence="5 6" key="1">
    <citation type="submission" date="2018-02" db="EMBL/GenBank/DDBJ databases">
        <title>Comparative genomes isolates from brazilian mangrove.</title>
        <authorList>
            <person name="Araujo J.E."/>
            <person name="Taketani R.G."/>
            <person name="Silva M.C.P."/>
            <person name="Loureco M.V."/>
            <person name="Andreote F.D."/>
        </authorList>
    </citation>
    <scope>NUCLEOTIDE SEQUENCE [LARGE SCALE GENOMIC DNA]</scope>
    <source>
        <strain evidence="5 6">NAP PRIS-MGV</strain>
    </source>
</reference>
<dbReference type="Pfam" id="PF02254">
    <property type="entry name" value="TrkA_N"/>
    <property type="match status" value="1"/>
</dbReference>
<keyword evidence="3" id="KW-1133">Transmembrane helix</keyword>
<feature type="compositionally biased region" description="Low complexity" evidence="2">
    <location>
        <begin position="78"/>
        <end position="93"/>
    </location>
</feature>
<evidence type="ECO:0000256" key="1">
    <source>
        <dbReference type="SAM" id="Coils"/>
    </source>
</evidence>
<evidence type="ECO:0000256" key="2">
    <source>
        <dbReference type="SAM" id="MobiDB-lite"/>
    </source>
</evidence>
<keyword evidence="1" id="KW-0175">Coiled coil</keyword>
<feature type="region of interest" description="Disordered" evidence="2">
    <location>
        <begin position="69"/>
        <end position="102"/>
    </location>
</feature>
<dbReference type="Proteomes" id="UP000239388">
    <property type="component" value="Unassembled WGS sequence"/>
</dbReference>
<dbReference type="InterPro" id="IPR036291">
    <property type="entry name" value="NAD(P)-bd_dom_sf"/>
</dbReference>
<feature type="transmembrane region" description="Helical" evidence="3">
    <location>
        <begin position="35"/>
        <end position="54"/>
    </location>
</feature>
<sequence>MLNDRDPVLRAPWKPIRYWLMSFLYQRFISIWRRWYWISLLLIVATVGFTWTGLTIDYAQESIAQNESIKQTDKDNQANSAATGNASNSGTTNRPTNNRDFPKTPAYDNHLNRFYQSLKTLVLASPAIDKGLTNNWNLEIGRWLGVIFFFGGVMSVVSQLFTQSALSFFVFCFARRHIVLIGLGPPDSHDNALVEKLRAQWKSVVIIENDPRHPGIEASSQAGAIVLTGSPYEREVLMRAKIRRAESIIMLSGSDRDNVGLAYRVYEILKPKGAHESLPAKAEYPFAEIRPDQVGCILGVGEPRLVEVIRQDQIYTNSADKLRLSVFCVREMVARAMLRETRVLDRPDRLGRILVIGLGAKHQMGEALITRAAKDWHVNWNDPEVRSTQQLVIDILDEDADKFVDCLTCRVNYFQRAASDGSEPSGGCILRPISWKTSQSGFQADRMRSLLLDGKHDAIFICLADEGTAARQGLEIRRLLDQQPGSENVKVIVRVLQESTGFGPMINNYQPNDGIVRPHARMNLMAVGFADRVQDILLSMNPEVEMLAQVIHQQYLQTLDNQIAAAKEAKQEAQLRILRSNEARRPWSELAEIYRESNRAQARRLCDYLEKDLPGDTKFKLRYAPLQALSPQEGLGLSDDEITHLAKMEHENWMKVQSLAGWQLDKSLEKSDPIRGLSPFLIPWGQLPSGQQQRDIDIIRRLAFTFAKADYALEIVRPVSTVQHST</sequence>
<dbReference type="SUPFAM" id="SSF51735">
    <property type="entry name" value="NAD(P)-binding Rossmann-fold domains"/>
    <property type="match status" value="1"/>
</dbReference>
<dbReference type="PANTHER" id="PTHR43833:SF11">
    <property type="entry name" value="VOLTAGE-GATED POTASSIUM CHANNEL KCH"/>
    <property type="match status" value="1"/>
</dbReference>
<protein>
    <recommendedName>
        <fullName evidence="4">RCK N-terminal domain-containing protein</fullName>
    </recommendedName>
</protein>
<evidence type="ECO:0000313" key="5">
    <source>
        <dbReference type="EMBL" id="PQO41039.1"/>
    </source>
</evidence>
<evidence type="ECO:0000313" key="6">
    <source>
        <dbReference type="Proteomes" id="UP000239388"/>
    </source>
</evidence>
<dbReference type="EMBL" id="PUIB01000006">
    <property type="protein sequence ID" value="PQO41039.1"/>
    <property type="molecule type" value="Genomic_DNA"/>
</dbReference>
<dbReference type="PANTHER" id="PTHR43833">
    <property type="entry name" value="POTASSIUM CHANNEL PROTEIN 2-RELATED-RELATED"/>
    <property type="match status" value="1"/>
</dbReference>